<dbReference type="EMBL" id="UGUW01000004">
    <property type="protein sequence ID" value="SUD58079.1"/>
    <property type="molecule type" value="Genomic_DNA"/>
</dbReference>
<evidence type="ECO:0000313" key="3">
    <source>
        <dbReference type="Proteomes" id="UP000254084"/>
    </source>
</evidence>
<organism evidence="2 3">
    <name type="scientific">Ectopseudomonas oleovorans</name>
    <name type="common">Pseudomonas oleovorans</name>
    <dbReference type="NCBI Taxonomy" id="301"/>
    <lineage>
        <taxon>Bacteria</taxon>
        <taxon>Pseudomonadati</taxon>
        <taxon>Pseudomonadota</taxon>
        <taxon>Gammaproteobacteria</taxon>
        <taxon>Pseudomonadales</taxon>
        <taxon>Pseudomonadaceae</taxon>
        <taxon>Ectopseudomonas</taxon>
    </lineage>
</organism>
<protein>
    <submittedName>
        <fullName evidence="2">Uncharacterized protein</fullName>
    </submittedName>
</protein>
<dbReference type="Proteomes" id="UP000254084">
    <property type="component" value="Unassembled WGS sequence"/>
</dbReference>
<evidence type="ECO:0000313" key="1">
    <source>
        <dbReference type="EMBL" id="SUD58043.1"/>
    </source>
</evidence>
<name>A0A379K190_ECTOL</name>
<dbReference type="AlphaFoldDB" id="A0A379K190"/>
<evidence type="ECO:0000313" key="2">
    <source>
        <dbReference type="EMBL" id="SUD58079.1"/>
    </source>
</evidence>
<sequence length="184" mass="20423">MSEDLIKQAAEYLRKEIPGTGSSHAHAAVAHAIGYKSKKALLDDELLDRENPNLVLQVEWNQDVLEARISEMGGETPLKRVSTGHLMRVIYAGLAPACECCEEKSLSIKPLGYEEDDPDGWVCAPCASDEEEYGECVYCGPEYLYRADEINSAGECPEHAGESILDPEEEEDIESYIEYMTKDS</sequence>
<proteinExistence type="predicted"/>
<dbReference type="RefSeq" id="WP_084342390.1">
    <property type="nucleotide sequence ID" value="NZ_UGUW01000003.1"/>
</dbReference>
<reference evidence="2 3" key="1">
    <citation type="submission" date="2018-06" db="EMBL/GenBank/DDBJ databases">
        <authorList>
            <consortium name="Pathogen Informatics"/>
            <person name="Doyle S."/>
        </authorList>
    </citation>
    <scope>NUCLEOTIDE SEQUENCE [LARGE SCALE GENOMIC DNA]</scope>
    <source>
        <strain evidence="2 3">NCTC10860</strain>
    </source>
</reference>
<accession>A0A379K190</accession>
<gene>
    <name evidence="1" type="ORF">NCTC10860_00274</name>
    <name evidence="2" type="ORF">NCTC10860_00310</name>
</gene>
<dbReference type="EMBL" id="UGUW01000003">
    <property type="protein sequence ID" value="SUD58043.1"/>
    <property type="molecule type" value="Genomic_DNA"/>
</dbReference>